<reference evidence="2 3" key="1">
    <citation type="journal article" date="2018" name="Nat. Genet.">
        <title>The Rosa genome provides new insights in the design of modern roses.</title>
        <authorList>
            <person name="Bendahmane M."/>
        </authorList>
    </citation>
    <scope>NUCLEOTIDE SEQUENCE [LARGE SCALE GENOMIC DNA]</scope>
    <source>
        <strain evidence="3">cv. Old Blush</strain>
    </source>
</reference>
<dbReference type="EMBL" id="PDCK01000044">
    <property type="protein sequence ID" value="PRQ25604.1"/>
    <property type="molecule type" value="Genomic_DNA"/>
</dbReference>
<dbReference type="Gramene" id="PRQ25604">
    <property type="protein sequence ID" value="PRQ25604"/>
    <property type="gene ID" value="RchiOBHm_Chr6g0285451"/>
</dbReference>
<feature type="transmembrane region" description="Helical" evidence="1">
    <location>
        <begin position="36"/>
        <end position="60"/>
    </location>
</feature>
<keyword evidence="3" id="KW-1185">Reference proteome</keyword>
<evidence type="ECO:0000313" key="2">
    <source>
        <dbReference type="EMBL" id="PRQ25604.1"/>
    </source>
</evidence>
<keyword evidence="1" id="KW-0812">Transmembrane</keyword>
<organism evidence="2 3">
    <name type="scientific">Rosa chinensis</name>
    <name type="common">China rose</name>
    <dbReference type="NCBI Taxonomy" id="74649"/>
    <lineage>
        <taxon>Eukaryota</taxon>
        <taxon>Viridiplantae</taxon>
        <taxon>Streptophyta</taxon>
        <taxon>Embryophyta</taxon>
        <taxon>Tracheophyta</taxon>
        <taxon>Spermatophyta</taxon>
        <taxon>Magnoliopsida</taxon>
        <taxon>eudicotyledons</taxon>
        <taxon>Gunneridae</taxon>
        <taxon>Pentapetalae</taxon>
        <taxon>rosids</taxon>
        <taxon>fabids</taxon>
        <taxon>Rosales</taxon>
        <taxon>Rosaceae</taxon>
        <taxon>Rosoideae</taxon>
        <taxon>Rosoideae incertae sedis</taxon>
        <taxon>Rosa</taxon>
    </lineage>
</organism>
<keyword evidence="1" id="KW-1133">Transmembrane helix</keyword>
<gene>
    <name evidence="2" type="ORF">RchiOBHm_Chr6g0285451</name>
</gene>
<name>A0A2P6PUK4_ROSCH</name>
<protein>
    <submittedName>
        <fullName evidence="2">Uncharacterized protein</fullName>
    </submittedName>
</protein>
<evidence type="ECO:0000256" key="1">
    <source>
        <dbReference type="SAM" id="Phobius"/>
    </source>
</evidence>
<feature type="transmembrane region" description="Helical" evidence="1">
    <location>
        <begin position="6"/>
        <end position="24"/>
    </location>
</feature>
<keyword evidence="1" id="KW-0472">Membrane</keyword>
<evidence type="ECO:0000313" key="3">
    <source>
        <dbReference type="Proteomes" id="UP000238479"/>
    </source>
</evidence>
<dbReference type="AlphaFoldDB" id="A0A2P6PUK4"/>
<proteinExistence type="predicted"/>
<accession>A0A2P6PUK4</accession>
<dbReference type="Proteomes" id="UP000238479">
    <property type="component" value="Chromosome 6"/>
</dbReference>
<sequence length="71" mass="8050">MVAEAFAAMAMLTMVLSRAAILVPRLQVRVGLQTSCWAWVVSFGSWAFSHIFIMSFLPFVRKDDKSAFFLF</sequence>
<comment type="caution">
    <text evidence="2">The sequence shown here is derived from an EMBL/GenBank/DDBJ whole genome shotgun (WGS) entry which is preliminary data.</text>
</comment>